<dbReference type="EMBL" id="CAJNOR010000069">
    <property type="protein sequence ID" value="CAF0783359.1"/>
    <property type="molecule type" value="Genomic_DNA"/>
</dbReference>
<keyword evidence="3" id="KW-0812">Transmembrane</keyword>
<keyword evidence="7" id="KW-0472">Membrane</keyword>
<gene>
    <name evidence="9" type="ORF">EDS130_LOCUS11101</name>
    <name evidence="8" type="ORF">XAT740_LOCUS2093</name>
</gene>
<dbReference type="Proteomes" id="UP000663852">
    <property type="component" value="Unassembled WGS sequence"/>
</dbReference>
<proteinExistence type="inferred from homology"/>
<evidence type="ECO:0000313" key="10">
    <source>
        <dbReference type="Proteomes" id="UP000663828"/>
    </source>
</evidence>
<dbReference type="InterPro" id="IPR020164">
    <property type="entry name" value="Cyt_c_Oxase_assmbl_COX16"/>
</dbReference>
<evidence type="ECO:0000256" key="2">
    <source>
        <dbReference type="ARBA" id="ARBA00008370"/>
    </source>
</evidence>
<evidence type="ECO:0000256" key="5">
    <source>
        <dbReference type="ARBA" id="ARBA00022989"/>
    </source>
</evidence>
<reference evidence="8" key="1">
    <citation type="submission" date="2021-02" db="EMBL/GenBank/DDBJ databases">
        <authorList>
            <person name="Nowell W R."/>
        </authorList>
    </citation>
    <scope>NUCLEOTIDE SEQUENCE</scope>
</reference>
<keyword evidence="6" id="KW-0496">Mitochondrion</keyword>
<organism evidence="8 10">
    <name type="scientific">Adineta ricciae</name>
    <name type="common">Rotifer</name>
    <dbReference type="NCBI Taxonomy" id="249248"/>
    <lineage>
        <taxon>Eukaryota</taxon>
        <taxon>Metazoa</taxon>
        <taxon>Spiralia</taxon>
        <taxon>Gnathifera</taxon>
        <taxon>Rotifera</taxon>
        <taxon>Eurotatoria</taxon>
        <taxon>Bdelloidea</taxon>
        <taxon>Adinetida</taxon>
        <taxon>Adinetidae</taxon>
        <taxon>Adineta</taxon>
    </lineage>
</organism>
<keyword evidence="4" id="KW-0999">Mitochondrion inner membrane</keyword>
<comment type="similarity">
    <text evidence="2">Belongs to the COX16 family.</text>
</comment>
<evidence type="ECO:0000256" key="3">
    <source>
        <dbReference type="ARBA" id="ARBA00022692"/>
    </source>
</evidence>
<dbReference type="EMBL" id="CAJNOJ010000040">
    <property type="protein sequence ID" value="CAF0927331.1"/>
    <property type="molecule type" value="Genomic_DNA"/>
</dbReference>
<dbReference type="Proteomes" id="UP000663828">
    <property type="component" value="Unassembled WGS sequence"/>
</dbReference>
<dbReference type="OrthoDB" id="5516033at2759"/>
<name>A0A813RMW0_ADIRI</name>
<evidence type="ECO:0000256" key="1">
    <source>
        <dbReference type="ARBA" id="ARBA00004434"/>
    </source>
</evidence>
<dbReference type="GO" id="GO:0005743">
    <property type="term" value="C:mitochondrial inner membrane"/>
    <property type="evidence" value="ECO:0007669"/>
    <property type="project" value="UniProtKB-SubCell"/>
</dbReference>
<dbReference type="Pfam" id="PF14138">
    <property type="entry name" value="COX16"/>
    <property type="match status" value="1"/>
</dbReference>
<evidence type="ECO:0000256" key="6">
    <source>
        <dbReference type="ARBA" id="ARBA00023128"/>
    </source>
</evidence>
<evidence type="ECO:0000313" key="9">
    <source>
        <dbReference type="EMBL" id="CAF0927331.1"/>
    </source>
</evidence>
<keyword evidence="10" id="KW-1185">Reference proteome</keyword>
<evidence type="ECO:0008006" key="11">
    <source>
        <dbReference type="Google" id="ProtNLM"/>
    </source>
</evidence>
<comment type="caution">
    <text evidence="8">The sequence shown here is derived from an EMBL/GenBank/DDBJ whole genome shotgun (WGS) entry which is preliminary data.</text>
</comment>
<evidence type="ECO:0000313" key="8">
    <source>
        <dbReference type="EMBL" id="CAF0783359.1"/>
    </source>
</evidence>
<keyword evidence="5" id="KW-1133">Transmembrane helix</keyword>
<comment type="subcellular location">
    <subcellularLocation>
        <location evidence="1">Mitochondrion inner membrane</location>
        <topology evidence="1">Single-pass membrane protein</topology>
    </subcellularLocation>
</comment>
<evidence type="ECO:0000256" key="7">
    <source>
        <dbReference type="ARBA" id="ARBA00023136"/>
    </source>
</evidence>
<dbReference type="AlphaFoldDB" id="A0A813RMW0"/>
<evidence type="ECO:0000256" key="4">
    <source>
        <dbReference type="ARBA" id="ARBA00022792"/>
    </source>
</evidence>
<sequence length="75" mass="9177">MGVIYVTLRSATWVRYERRRQHVKTYSRDEIKAKGLDYSEPTSLEEEYEEMVKNQNLSTWKQQRIQRPWAEDPDR</sequence>
<protein>
    <recommendedName>
        <fullName evidence="11">Cytochrome c oxidase assembly protein COX16 homolog, mitochondrial</fullName>
    </recommendedName>
</protein>
<accession>A0A813RMW0</accession>